<dbReference type="InterPro" id="IPR001251">
    <property type="entry name" value="CRAL-TRIO_dom"/>
</dbReference>
<dbReference type="Pfam" id="PF00650">
    <property type="entry name" value="CRAL_TRIO"/>
    <property type="match status" value="1"/>
</dbReference>
<keyword evidence="1" id="KW-0812">Transmembrane</keyword>
<evidence type="ECO:0000259" key="2">
    <source>
        <dbReference type="Pfam" id="PF00650"/>
    </source>
</evidence>
<gene>
    <name evidence="3" type="ORF">AFUS01_LOCUS11610</name>
</gene>
<accession>A0A8J2NWA1</accession>
<dbReference type="Proteomes" id="UP000708208">
    <property type="component" value="Unassembled WGS sequence"/>
</dbReference>
<dbReference type="EMBL" id="CAJVCH010089746">
    <property type="protein sequence ID" value="CAG7722479.1"/>
    <property type="molecule type" value="Genomic_DNA"/>
</dbReference>
<keyword evidence="1" id="KW-0472">Membrane</keyword>
<organism evidence="3 4">
    <name type="scientific">Allacma fusca</name>
    <dbReference type="NCBI Taxonomy" id="39272"/>
    <lineage>
        <taxon>Eukaryota</taxon>
        <taxon>Metazoa</taxon>
        <taxon>Ecdysozoa</taxon>
        <taxon>Arthropoda</taxon>
        <taxon>Hexapoda</taxon>
        <taxon>Collembola</taxon>
        <taxon>Symphypleona</taxon>
        <taxon>Sminthuridae</taxon>
        <taxon>Allacma</taxon>
    </lineage>
</organism>
<proteinExistence type="predicted"/>
<dbReference type="AlphaFoldDB" id="A0A8J2NWA1"/>
<keyword evidence="1" id="KW-1133">Transmembrane helix</keyword>
<evidence type="ECO:0000313" key="4">
    <source>
        <dbReference type="Proteomes" id="UP000708208"/>
    </source>
</evidence>
<reference evidence="3" key="1">
    <citation type="submission" date="2021-06" db="EMBL/GenBank/DDBJ databases">
        <authorList>
            <person name="Hodson N. C."/>
            <person name="Mongue J. A."/>
            <person name="Jaron S. K."/>
        </authorList>
    </citation>
    <scope>NUCLEOTIDE SEQUENCE</scope>
</reference>
<evidence type="ECO:0000256" key="1">
    <source>
        <dbReference type="SAM" id="Phobius"/>
    </source>
</evidence>
<feature type="transmembrane region" description="Helical" evidence="1">
    <location>
        <begin position="216"/>
        <end position="238"/>
    </location>
</feature>
<name>A0A8J2NWA1_9HEXA</name>
<feature type="domain" description="CRAL-TRIO" evidence="2">
    <location>
        <begin position="122"/>
        <end position="276"/>
    </location>
</feature>
<comment type="caution">
    <text evidence="3">The sequence shown here is derived from an EMBL/GenBank/DDBJ whole genome shotgun (WGS) entry which is preliminary data.</text>
</comment>
<sequence>MLERNKIYPNEDYGHSNHNLFLVCNSNLALYRRISTVNSTKMEKISKVNATKLEKMSKANDSPAIYMSREEARNSRVYKYLNRPVFREITKISDEDHLDLFLHLETWEAPQHFQGVLTYKFAKYDSQNRPVWILTFGTYPAKDIIDSGDEVQLEHYVWQCAHWIAKSIVAKTPEENPSQQAVVIFNGKGASAANFLNARTLGFLFKMTRKSAKSTLYLLGLGVGVNVNKVGVFVLNLLRPVLGATLKKVELFGKDESTWRPRLEEVFEGDEIPSFKGMGRGFYRIVQKSPSGE</sequence>
<protein>
    <recommendedName>
        <fullName evidence="2">CRAL-TRIO domain-containing protein</fullName>
    </recommendedName>
</protein>
<keyword evidence="4" id="KW-1185">Reference proteome</keyword>
<evidence type="ECO:0000313" key="3">
    <source>
        <dbReference type="EMBL" id="CAG7722479.1"/>
    </source>
</evidence>